<name>A0A9P9DA06_9HYPO</name>
<accession>A0A9P9DA06</accession>
<organism evidence="1 2">
    <name type="scientific">Dactylonectria estremocensis</name>
    <dbReference type="NCBI Taxonomy" id="1079267"/>
    <lineage>
        <taxon>Eukaryota</taxon>
        <taxon>Fungi</taxon>
        <taxon>Dikarya</taxon>
        <taxon>Ascomycota</taxon>
        <taxon>Pezizomycotina</taxon>
        <taxon>Sordariomycetes</taxon>
        <taxon>Hypocreomycetidae</taxon>
        <taxon>Hypocreales</taxon>
        <taxon>Nectriaceae</taxon>
        <taxon>Dactylonectria</taxon>
    </lineage>
</organism>
<protein>
    <submittedName>
        <fullName evidence="1">Uncharacterized protein</fullName>
    </submittedName>
</protein>
<gene>
    <name evidence="1" type="ORF">B0J13DRAFT_681310</name>
</gene>
<dbReference type="AlphaFoldDB" id="A0A9P9DA06"/>
<comment type="caution">
    <text evidence="1">The sequence shown here is derived from an EMBL/GenBank/DDBJ whole genome shotgun (WGS) entry which is preliminary data.</text>
</comment>
<dbReference type="EMBL" id="JAGMUU010000036">
    <property type="protein sequence ID" value="KAH7116550.1"/>
    <property type="molecule type" value="Genomic_DNA"/>
</dbReference>
<dbReference type="OrthoDB" id="6499973at2759"/>
<sequence length="276" mass="32239">MPITDTFEVPDQAFRMGQTRTRDGTAMDFMWTLTNTMWDMASHLTYARGTWGYTIFRTVFTKESDRQFSIAMEKMEKWATQYYLHYNRFCSWGERGLRNEKTDGSVNDELARRFRVELIEDKQLDVPVLQNATPEDVERLCDGFLRWVLSVGGDPECRDGATNPRMQLFLAIDSECLKELANMSDELLPLNTAPTHEEYVRRIQTRPGWIWGFDYHGIRDYKPNDSAVEGRGWMRMSLGILAEAWFSKAKGLKDDQRTLQCYDTTDSSGNIQFWCY</sequence>
<proteinExistence type="predicted"/>
<evidence type="ECO:0000313" key="1">
    <source>
        <dbReference type="EMBL" id="KAH7116550.1"/>
    </source>
</evidence>
<keyword evidence="2" id="KW-1185">Reference proteome</keyword>
<evidence type="ECO:0000313" key="2">
    <source>
        <dbReference type="Proteomes" id="UP000717696"/>
    </source>
</evidence>
<reference evidence="1" key="1">
    <citation type="journal article" date="2021" name="Nat. Commun.">
        <title>Genetic determinants of endophytism in the Arabidopsis root mycobiome.</title>
        <authorList>
            <person name="Mesny F."/>
            <person name="Miyauchi S."/>
            <person name="Thiergart T."/>
            <person name="Pickel B."/>
            <person name="Atanasova L."/>
            <person name="Karlsson M."/>
            <person name="Huettel B."/>
            <person name="Barry K.W."/>
            <person name="Haridas S."/>
            <person name="Chen C."/>
            <person name="Bauer D."/>
            <person name="Andreopoulos W."/>
            <person name="Pangilinan J."/>
            <person name="LaButti K."/>
            <person name="Riley R."/>
            <person name="Lipzen A."/>
            <person name="Clum A."/>
            <person name="Drula E."/>
            <person name="Henrissat B."/>
            <person name="Kohler A."/>
            <person name="Grigoriev I.V."/>
            <person name="Martin F.M."/>
            <person name="Hacquard S."/>
        </authorList>
    </citation>
    <scope>NUCLEOTIDE SEQUENCE</scope>
    <source>
        <strain evidence="1">MPI-CAGE-AT-0021</strain>
    </source>
</reference>
<dbReference type="Proteomes" id="UP000717696">
    <property type="component" value="Unassembled WGS sequence"/>
</dbReference>